<feature type="compositionally biased region" description="Acidic residues" evidence="8">
    <location>
        <begin position="377"/>
        <end position="387"/>
    </location>
</feature>
<keyword evidence="4" id="KW-0547">Nucleotide-binding</keyword>
<feature type="transmembrane region" description="Helical" evidence="9">
    <location>
        <begin position="169"/>
        <end position="199"/>
    </location>
</feature>
<dbReference type="GO" id="GO:0016020">
    <property type="term" value="C:membrane"/>
    <property type="evidence" value="ECO:0007669"/>
    <property type="project" value="UniProtKB-SubCell"/>
</dbReference>
<comment type="subcellular location">
    <subcellularLocation>
        <location evidence="1">Membrane</location>
        <topology evidence="1">Multi-pass membrane protein</topology>
    </subcellularLocation>
</comment>
<dbReference type="VEuPathDB" id="VectorBase:FBgn0028675"/>
<dbReference type="PANTHER" id="PTHR24223:SF461">
    <property type="entry name" value="ATP-BINDING CASSETTE SUB-FAMILY C MEMBER SUR"/>
    <property type="match status" value="1"/>
</dbReference>
<dbReference type="CDD" id="cd18602">
    <property type="entry name" value="ABC_6TM_SUR1_D2_like"/>
    <property type="match status" value="1"/>
</dbReference>
<keyword evidence="6 9" id="KW-1133">Transmembrane helix</keyword>
<feature type="transmembrane region" description="Helical" evidence="9">
    <location>
        <begin position="84"/>
        <end position="106"/>
    </location>
</feature>
<evidence type="ECO:0000256" key="6">
    <source>
        <dbReference type="ARBA" id="ARBA00022989"/>
    </source>
</evidence>
<keyword evidence="2" id="KW-0813">Transport</keyword>
<dbReference type="CDD" id="cd03244">
    <property type="entry name" value="ABCC_MRP_domain2"/>
    <property type="match status" value="1"/>
</dbReference>
<dbReference type="SMART" id="SM00382">
    <property type="entry name" value="AAA"/>
    <property type="match status" value="1"/>
</dbReference>
<accession>Q8T9B5</accession>
<keyword evidence="7 9" id="KW-0472">Membrane</keyword>
<dbReference type="Gene3D" id="3.40.50.300">
    <property type="entry name" value="P-loop containing nucleotide triphosphate hydrolases"/>
    <property type="match status" value="1"/>
</dbReference>
<name>Q8T9B5_DROME</name>
<dbReference type="Pfam" id="PF00005">
    <property type="entry name" value="ABC_tran"/>
    <property type="match status" value="1"/>
</dbReference>
<evidence type="ECO:0000313" key="13">
    <source>
        <dbReference type="FlyBase" id="FBgn0028675"/>
    </source>
</evidence>
<feature type="compositionally biased region" description="Gly residues" evidence="8">
    <location>
        <begin position="437"/>
        <end position="447"/>
    </location>
</feature>
<dbReference type="FlyBase" id="FBgn0028675">
    <property type="gene designation" value="Sur"/>
</dbReference>
<feature type="domain" description="ABC transporter" evidence="10">
    <location>
        <begin position="539"/>
        <end position="774"/>
    </location>
</feature>
<evidence type="ECO:0000313" key="12">
    <source>
        <dbReference type="EMBL" id="AAL39986.1"/>
    </source>
</evidence>
<evidence type="ECO:0000256" key="2">
    <source>
        <dbReference type="ARBA" id="ARBA00022448"/>
    </source>
</evidence>
<sequence>MPLARMAIDTERKYGKISDDIYLMYIRAAGLPIITIFFITALIWQCLRVYTDIWLQQWSDVHGRVASKGHVVLHPSEQDHEVTYYFRMYAAISCVCIIMALVSTPAGQYAGCNARRNLHDKLLQTILHKTLHFFQVTPLGRIVNRFSNDMAVIDKKIAATGQRLLQFTLLCLSAILINVTITPWILVLTLPICGAYYLIQKFYRCSARELQRIENATNSPVISHLSETIQGVTTIRAFNQQTRFTEILFKRLEANTIAYALLNTSHRWLGVSLDYLGGCIVFVATVTALTAASVSCRRHYEATTSPSASASPSPFETYAVTKSPSELRPSPSLVGLAINYTLLVPIYLNWVVKLLADMEMYAGSVERIAHYAQGQDADADTDADVDADLDHEPSSNEDVSAEVDRSSQSDAGDKVYPGATTAAGDVDEDGDQQRNGGARGGGGGCGDRQGHENGSEAKADKLNAGNATGDGNHLNIHHPPATAGDKVEQVTTKTSVIKDKQLPLQQDDKDKKVVLPNEPARKLERYQSVPISWPQRGDIHFDNVSLRYEGQKQNVISNLTLKIPAGQRIGICGRTGSGKSSLGLSLFGVLQTTRGHIYIDDVDIQRIRPDELRTRLSIIPQDVHLFNATIRENLDPHGYFQDLQLWNCLELAQLKEFVNGHLPLGLDTMICDGGLNLSAGHRQLLCLARAILRGSVCLVLDEATSVLDSSTESALLKAADLAFRGRTIITIAHRLTTILDYDRLIVLDQGRIVEDGNPRELQQLEGSVFRGLLEKGASKW</sequence>
<evidence type="ECO:0000256" key="4">
    <source>
        <dbReference type="ARBA" id="ARBA00022741"/>
    </source>
</evidence>
<feature type="region of interest" description="Disordered" evidence="8">
    <location>
        <begin position="376"/>
        <end position="487"/>
    </location>
</feature>
<keyword evidence="5" id="KW-0067">ATP-binding</keyword>
<dbReference type="InterPro" id="IPR003439">
    <property type="entry name" value="ABC_transporter-like_ATP-bd"/>
</dbReference>
<evidence type="ECO:0000256" key="1">
    <source>
        <dbReference type="ARBA" id="ARBA00004141"/>
    </source>
</evidence>
<dbReference type="InterPro" id="IPR050173">
    <property type="entry name" value="ABC_transporter_C-like"/>
</dbReference>
<dbReference type="OrthoDB" id="6500128at2759"/>
<dbReference type="PROSITE" id="PS50893">
    <property type="entry name" value="ABC_TRANSPORTER_2"/>
    <property type="match status" value="1"/>
</dbReference>
<proteinExistence type="evidence at transcript level"/>
<dbReference type="GO" id="GO:0016887">
    <property type="term" value="F:ATP hydrolysis activity"/>
    <property type="evidence" value="ECO:0007669"/>
    <property type="project" value="InterPro"/>
</dbReference>
<dbReference type="PROSITE" id="PS50929">
    <property type="entry name" value="ABC_TM1F"/>
    <property type="match status" value="1"/>
</dbReference>
<evidence type="ECO:0000259" key="11">
    <source>
        <dbReference type="PROSITE" id="PS50929"/>
    </source>
</evidence>
<feature type="compositionally biased region" description="Basic and acidic residues" evidence="8">
    <location>
        <begin position="402"/>
        <end position="413"/>
    </location>
</feature>
<feature type="transmembrane region" description="Helical" evidence="9">
    <location>
        <begin position="21"/>
        <end position="44"/>
    </location>
</feature>
<dbReference type="GO" id="GO:0005524">
    <property type="term" value="F:ATP binding"/>
    <property type="evidence" value="ECO:0007669"/>
    <property type="project" value="UniProtKB-KW"/>
</dbReference>
<dbReference type="AlphaFoldDB" id="Q8T9B5"/>
<feature type="compositionally biased region" description="Basic and acidic residues" evidence="8">
    <location>
        <begin position="448"/>
        <end position="461"/>
    </location>
</feature>
<feature type="domain" description="ABC transmembrane type-1" evidence="11">
    <location>
        <begin position="36"/>
        <end position="284"/>
    </location>
</feature>
<gene>
    <name evidence="12 13" type="primary">Sur</name>
    <name evidence="13" type="ORF">CG5772</name>
</gene>
<dbReference type="Pfam" id="PF00664">
    <property type="entry name" value="ABC_membrane"/>
    <property type="match status" value="1"/>
</dbReference>
<dbReference type="Gene3D" id="1.20.1560.10">
    <property type="entry name" value="ABC transporter type 1, transmembrane domain"/>
    <property type="match status" value="1"/>
</dbReference>
<dbReference type="SUPFAM" id="SSF52540">
    <property type="entry name" value="P-loop containing nucleoside triphosphate hydrolases"/>
    <property type="match status" value="1"/>
</dbReference>
<evidence type="ECO:0000259" key="10">
    <source>
        <dbReference type="PROSITE" id="PS50893"/>
    </source>
</evidence>
<dbReference type="PANTHER" id="PTHR24223">
    <property type="entry name" value="ATP-BINDING CASSETTE SUB-FAMILY C"/>
    <property type="match status" value="1"/>
</dbReference>
<evidence type="ECO:0000256" key="7">
    <source>
        <dbReference type="ARBA" id="ARBA00023136"/>
    </source>
</evidence>
<dbReference type="InterPro" id="IPR011527">
    <property type="entry name" value="ABC1_TM_dom"/>
</dbReference>
<protein>
    <submittedName>
        <fullName evidence="12">SD08664p</fullName>
    </submittedName>
</protein>
<dbReference type="GO" id="GO:0140359">
    <property type="term" value="F:ABC-type transporter activity"/>
    <property type="evidence" value="ECO:0007669"/>
    <property type="project" value="InterPro"/>
</dbReference>
<evidence type="ECO:0000256" key="5">
    <source>
        <dbReference type="ARBA" id="ARBA00022840"/>
    </source>
</evidence>
<dbReference type="InterPro" id="IPR003593">
    <property type="entry name" value="AAA+_ATPase"/>
</dbReference>
<dbReference type="SUPFAM" id="SSF90123">
    <property type="entry name" value="ABC transporter transmembrane region"/>
    <property type="match status" value="1"/>
</dbReference>
<reference evidence="12" key="1">
    <citation type="submission" date="2001-12" db="EMBL/GenBank/DDBJ databases">
        <authorList>
            <person name="Stapleton M."/>
            <person name="Brokstein P."/>
            <person name="Hong L."/>
            <person name="Agbayani A."/>
            <person name="Carlson J."/>
            <person name="Champe M."/>
            <person name="Chavez C."/>
            <person name="Dorsett V."/>
            <person name="Farfan D."/>
            <person name="Frise E."/>
            <person name="George R."/>
            <person name="Gonzalez M."/>
            <person name="Guarin H."/>
            <person name="Li P."/>
            <person name="Liao G."/>
            <person name="Miranda A."/>
            <person name="Mungall C.J."/>
            <person name="Nunoo J."/>
            <person name="Pacleb J."/>
            <person name="Paragas V."/>
            <person name="Park S."/>
            <person name="Phouanenavong S."/>
            <person name="Wan K."/>
            <person name="Yu C."/>
            <person name="Lewis S.E."/>
            <person name="Rubin G.M."/>
            <person name="Celniker S."/>
        </authorList>
    </citation>
    <scope>NUCLEOTIDE SEQUENCE</scope>
</reference>
<dbReference type="EMBL" id="AY069841">
    <property type="protein sequence ID" value="AAL39986.1"/>
    <property type="molecule type" value="mRNA"/>
</dbReference>
<dbReference type="ExpressionAtlas" id="Q8T9B5">
    <property type="expression patterns" value="baseline and differential"/>
</dbReference>
<evidence type="ECO:0000256" key="3">
    <source>
        <dbReference type="ARBA" id="ARBA00022692"/>
    </source>
</evidence>
<organism evidence="12">
    <name type="scientific">Drosophila melanogaster</name>
    <name type="common">Fruit fly</name>
    <dbReference type="NCBI Taxonomy" id="7227"/>
    <lineage>
        <taxon>Eukaryota</taxon>
        <taxon>Metazoa</taxon>
        <taxon>Ecdysozoa</taxon>
        <taxon>Arthropoda</taxon>
        <taxon>Hexapoda</taxon>
        <taxon>Insecta</taxon>
        <taxon>Pterygota</taxon>
        <taxon>Neoptera</taxon>
        <taxon>Endopterygota</taxon>
        <taxon>Diptera</taxon>
        <taxon>Brachycera</taxon>
        <taxon>Muscomorpha</taxon>
        <taxon>Ephydroidea</taxon>
        <taxon>Drosophilidae</taxon>
        <taxon>Drosophila</taxon>
        <taxon>Sophophora</taxon>
    </lineage>
</organism>
<evidence type="ECO:0000256" key="9">
    <source>
        <dbReference type="SAM" id="Phobius"/>
    </source>
</evidence>
<evidence type="ECO:0000256" key="8">
    <source>
        <dbReference type="SAM" id="MobiDB-lite"/>
    </source>
</evidence>
<dbReference type="InterPro" id="IPR027417">
    <property type="entry name" value="P-loop_NTPase"/>
</dbReference>
<dbReference type="HOGENOM" id="CLU_000604_27_8_1"/>
<dbReference type="InterPro" id="IPR036640">
    <property type="entry name" value="ABC1_TM_sf"/>
</dbReference>
<keyword evidence="3 9" id="KW-0812">Transmembrane</keyword>
<dbReference type="FunFam" id="3.40.50.300:FF:000838">
    <property type="entry name" value="ABC multidrug transporter (Eurofung)"/>
    <property type="match status" value="1"/>
</dbReference>
<dbReference type="AGR" id="FB:FBgn0028675"/>